<dbReference type="GO" id="GO:0043200">
    <property type="term" value="P:response to amino acid"/>
    <property type="evidence" value="ECO:0007669"/>
    <property type="project" value="TreeGrafter"/>
</dbReference>
<accession>A0AA49Q7Y3</accession>
<dbReference type="PRINTS" id="PR00033">
    <property type="entry name" value="HTHASNC"/>
</dbReference>
<evidence type="ECO:0000313" key="5">
    <source>
        <dbReference type="EMBL" id="WKW13291.1"/>
    </source>
</evidence>
<dbReference type="PANTHER" id="PTHR30154">
    <property type="entry name" value="LEUCINE-RESPONSIVE REGULATORY PROTEIN"/>
    <property type="match status" value="1"/>
</dbReference>
<dbReference type="FunFam" id="1.10.10.10:FF:000186">
    <property type="entry name" value="AsnC family transcriptional regulator"/>
    <property type="match status" value="1"/>
</dbReference>
<evidence type="ECO:0000313" key="6">
    <source>
        <dbReference type="EMBL" id="WKW16198.1"/>
    </source>
</evidence>
<dbReference type="SUPFAM" id="SSF46785">
    <property type="entry name" value="Winged helix' DNA-binding domain"/>
    <property type="match status" value="1"/>
</dbReference>
<dbReference type="Pfam" id="PF01037">
    <property type="entry name" value="AsnC_trans_reg"/>
    <property type="match status" value="1"/>
</dbReference>
<dbReference type="InterPro" id="IPR000485">
    <property type="entry name" value="AsnC-type_HTH_dom"/>
</dbReference>
<keyword evidence="2" id="KW-0238">DNA-binding</keyword>
<name>A0AA49JWG2_9BACT</name>
<keyword evidence="7" id="KW-1185">Reference proteome</keyword>
<dbReference type="InterPro" id="IPR011008">
    <property type="entry name" value="Dimeric_a/b-barrel"/>
</dbReference>
<evidence type="ECO:0000256" key="2">
    <source>
        <dbReference type="ARBA" id="ARBA00023125"/>
    </source>
</evidence>
<evidence type="ECO:0000256" key="3">
    <source>
        <dbReference type="ARBA" id="ARBA00023163"/>
    </source>
</evidence>
<organism evidence="5">
    <name type="scientific">Pseudogemmatithrix spongiicola</name>
    <dbReference type="NCBI Taxonomy" id="3062599"/>
    <lineage>
        <taxon>Bacteria</taxon>
        <taxon>Pseudomonadati</taxon>
        <taxon>Gemmatimonadota</taxon>
        <taxon>Gemmatimonadia</taxon>
        <taxon>Gemmatimonadales</taxon>
        <taxon>Gemmatimonadaceae</taxon>
        <taxon>Pseudogemmatithrix</taxon>
    </lineage>
</organism>
<dbReference type="RefSeq" id="WP_367887961.1">
    <property type="nucleotide sequence ID" value="NZ_CP130612.1"/>
</dbReference>
<evidence type="ECO:0000256" key="1">
    <source>
        <dbReference type="ARBA" id="ARBA00023015"/>
    </source>
</evidence>
<gene>
    <name evidence="5" type="ORF">Strain138_002608</name>
    <name evidence="6" type="ORF">Strain318_002608</name>
</gene>
<proteinExistence type="predicted"/>
<dbReference type="SUPFAM" id="SSF54909">
    <property type="entry name" value="Dimeric alpha+beta barrel"/>
    <property type="match status" value="1"/>
</dbReference>
<dbReference type="PROSITE" id="PS50956">
    <property type="entry name" value="HTH_ASNC_2"/>
    <property type="match status" value="1"/>
</dbReference>
<dbReference type="InterPro" id="IPR036388">
    <property type="entry name" value="WH-like_DNA-bd_sf"/>
</dbReference>
<dbReference type="InterPro" id="IPR019885">
    <property type="entry name" value="Tscrpt_reg_HTH_AsnC-type_CS"/>
</dbReference>
<keyword evidence="3" id="KW-0804">Transcription</keyword>
<protein>
    <submittedName>
        <fullName evidence="5">Lrp/AsnC family transcriptional regulator</fullName>
    </submittedName>
</protein>
<dbReference type="CDD" id="cd00090">
    <property type="entry name" value="HTH_ARSR"/>
    <property type="match status" value="1"/>
</dbReference>
<feature type="domain" description="HTH asnC-type" evidence="4">
    <location>
        <begin position="17"/>
        <end position="78"/>
    </location>
</feature>
<dbReference type="GO" id="GO:0005829">
    <property type="term" value="C:cytosol"/>
    <property type="evidence" value="ECO:0007669"/>
    <property type="project" value="TreeGrafter"/>
</dbReference>
<dbReference type="PANTHER" id="PTHR30154:SF54">
    <property type="entry name" value="POSSIBLE TRANSCRIPTIONAL REGULATORY PROTEIN (PROBABLY LRP_ASNC-FAMILY)"/>
    <property type="match status" value="1"/>
</dbReference>
<evidence type="ECO:0000259" key="4">
    <source>
        <dbReference type="PROSITE" id="PS50956"/>
    </source>
</evidence>
<dbReference type="Proteomes" id="UP001229955">
    <property type="component" value="Chromosome"/>
</dbReference>
<dbReference type="Gene3D" id="1.10.10.10">
    <property type="entry name" value="Winged helix-like DNA-binding domain superfamily/Winged helix DNA-binding domain"/>
    <property type="match status" value="1"/>
</dbReference>
<accession>A0AA49JWG2</accession>
<dbReference type="GO" id="GO:0006355">
    <property type="term" value="P:regulation of DNA-templated transcription"/>
    <property type="evidence" value="ECO:0007669"/>
    <property type="project" value="UniProtKB-ARBA"/>
</dbReference>
<dbReference type="KEGG" id="pspc:Strain318_002608"/>
<dbReference type="InterPro" id="IPR011991">
    <property type="entry name" value="ArsR-like_HTH"/>
</dbReference>
<dbReference type="EMBL" id="CP130613">
    <property type="protein sequence ID" value="WKW16198.1"/>
    <property type="molecule type" value="Genomic_DNA"/>
</dbReference>
<dbReference type="Pfam" id="PF13412">
    <property type="entry name" value="HTH_24"/>
    <property type="match status" value="1"/>
</dbReference>
<dbReference type="AlphaFoldDB" id="A0AA49JWG2"/>
<dbReference type="GO" id="GO:0043565">
    <property type="term" value="F:sequence-specific DNA binding"/>
    <property type="evidence" value="ECO:0007669"/>
    <property type="project" value="InterPro"/>
</dbReference>
<dbReference type="PROSITE" id="PS00519">
    <property type="entry name" value="HTH_ASNC_1"/>
    <property type="match status" value="1"/>
</dbReference>
<evidence type="ECO:0000313" key="7">
    <source>
        <dbReference type="Proteomes" id="UP001229955"/>
    </source>
</evidence>
<dbReference type="InterPro" id="IPR019888">
    <property type="entry name" value="Tscrpt_reg_AsnC-like"/>
</dbReference>
<dbReference type="InterPro" id="IPR036390">
    <property type="entry name" value="WH_DNA-bd_sf"/>
</dbReference>
<dbReference type="EMBL" id="CP130612">
    <property type="protein sequence ID" value="WKW13291.1"/>
    <property type="molecule type" value="Genomic_DNA"/>
</dbReference>
<dbReference type="Gene3D" id="3.30.70.920">
    <property type="match status" value="1"/>
</dbReference>
<dbReference type="InterPro" id="IPR019887">
    <property type="entry name" value="Tscrpt_reg_AsnC/Lrp_C"/>
</dbReference>
<keyword evidence="1" id="KW-0805">Transcription regulation</keyword>
<reference evidence="5" key="1">
    <citation type="submission" date="2023-07" db="EMBL/GenBank/DDBJ databases">
        <authorList>
            <person name="Haufschild T."/>
            <person name="Kallscheuer N."/>
            <person name="Hammer J."/>
            <person name="Kohn T."/>
            <person name="Kabuu M."/>
            <person name="Jogler M."/>
            <person name="Wohfarth N."/>
            <person name="Heuer A."/>
            <person name="Rohde M."/>
            <person name="van Teeseling M.C.F."/>
            <person name="Jogler C."/>
        </authorList>
    </citation>
    <scope>NUCLEOTIDE SEQUENCE</scope>
    <source>
        <strain evidence="5">Strain 138</strain>
        <strain evidence="6">Strain 318</strain>
    </source>
</reference>
<dbReference type="SMART" id="SM00344">
    <property type="entry name" value="HTH_ASNC"/>
    <property type="match status" value="1"/>
</dbReference>
<sequence length="177" mass="19520">MRQLPQKILSEGLIATLDRTDRLILAHLQHNARLSNKELAAKVGLSPSSCLARVRRLEQGGVLRGYHADVALGAFGVTLQAMVAVRLEKHVRAAITAFERHLATLPEVLAWHHVAGANDYLVHVAVHDAAHLREFVLTAFAGRTEVAHLETNLIFSHRRSVAFGAVEPRRAERQTDA</sequence>